<dbReference type="EMBL" id="CAUJNA010000891">
    <property type="protein sequence ID" value="CAJ1382344.1"/>
    <property type="molecule type" value="Genomic_DNA"/>
</dbReference>
<feature type="compositionally biased region" description="Basic and acidic residues" evidence="1">
    <location>
        <begin position="1"/>
        <end position="22"/>
    </location>
</feature>
<feature type="region of interest" description="Disordered" evidence="1">
    <location>
        <begin position="276"/>
        <end position="299"/>
    </location>
</feature>
<evidence type="ECO:0000313" key="2">
    <source>
        <dbReference type="EMBL" id="CAJ1382344.1"/>
    </source>
</evidence>
<feature type="region of interest" description="Disordered" evidence="1">
    <location>
        <begin position="1"/>
        <end position="38"/>
    </location>
</feature>
<evidence type="ECO:0000313" key="3">
    <source>
        <dbReference type="Proteomes" id="UP001178507"/>
    </source>
</evidence>
<accession>A0AA36I7C5</accession>
<evidence type="ECO:0000256" key="1">
    <source>
        <dbReference type="SAM" id="MobiDB-lite"/>
    </source>
</evidence>
<sequence length="299" mass="33824">MQARASDVRMRLPRSSARDSRASRSPSSSVRAFHHRGELPTKDVPEIVTDLLDGDSQRDDAMSAAMVLQCIEVVLTKIQRTPGRVLHLERLLAPVASAAARELQVGKQRRPHLLSVVEVNQERLQQHLAAQARSAERRSEQERSFRLLYEELDHRLEEAAQRRGHEEALLRSCGERLAELQQRRAEALEKRRQEQANRRALLHFTQEATLSHLATLRSSYDQEMQEIGQIKEEGALLAHQQSVALLEIADLPEMEDLASSLEAKRASLQEEMQMLLASSSGRNRASMAPQRKSTVRKSS</sequence>
<organism evidence="2 3">
    <name type="scientific">Effrenium voratum</name>
    <dbReference type="NCBI Taxonomy" id="2562239"/>
    <lineage>
        <taxon>Eukaryota</taxon>
        <taxon>Sar</taxon>
        <taxon>Alveolata</taxon>
        <taxon>Dinophyceae</taxon>
        <taxon>Suessiales</taxon>
        <taxon>Symbiodiniaceae</taxon>
        <taxon>Effrenium</taxon>
    </lineage>
</organism>
<reference evidence="2" key="1">
    <citation type="submission" date="2023-08" db="EMBL/GenBank/DDBJ databases">
        <authorList>
            <person name="Chen Y."/>
            <person name="Shah S."/>
            <person name="Dougan E. K."/>
            <person name="Thang M."/>
            <person name="Chan C."/>
        </authorList>
    </citation>
    <scope>NUCLEOTIDE SEQUENCE</scope>
</reference>
<dbReference type="Proteomes" id="UP001178507">
    <property type="component" value="Unassembled WGS sequence"/>
</dbReference>
<protein>
    <submittedName>
        <fullName evidence="2">Uncharacterized protein</fullName>
    </submittedName>
</protein>
<keyword evidence="3" id="KW-1185">Reference proteome</keyword>
<comment type="caution">
    <text evidence="2">The sequence shown here is derived from an EMBL/GenBank/DDBJ whole genome shotgun (WGS) entry which is preliminary data.</text>
</comment>
<proteinExistence type="predicted"/>
<name>A0AA36I7C5_9DINO</name>
<gene>
    <name evidence="2" type="ORF">EVOR1521_LOCUS9737</name>
</gene>
<dbReference type="AlphaFoldDB" id="A0AA36I7C5"/>